<keyword evidence="6" id="KW-0812">Transmembrane</keyword>
<evidence type="ECO:0000256" key="4">
    <source>
        <dbReference type="ARBA" id="ARBA00023121"/>
    </source>
</evidence>
<dbReference type="GO" id="GO:0031985">
    <property type="term" value="C:Golgi cisterna"/>
    <property type="evidence" value="ECO:0007669"/>
    <property type="project" value="TreeGrafter"/>
</dbReference>
<sequence length="77" mass="9106">MLKMMKHTEDVGECMGARMWVDLLSGATWNILKIGFQLKQVRKHLTKGVLRTEKRSFLLFDMVTHPVMHAFFMLFMF</sequence>
<organism evidence="7 8">
    <name type="scientific">Mycena rosella</name>
    <name type="common">Pink bonnet</name>
    <name type="synonym">Agaricus rosellus</name>
    <dbReference type="NCBI Taxonomy" id="1033263"/>
    <lineage>
        <taxon>Eukaryota</taxon>
        <taxon>Fungi</taxon>
        <taxon>Dikarya</taxon>
        <taxon>Basidiomycota</taxon>
        <taxon>Agaricomycotina</taxon>
        <taxon>Agaricomycetes</taxon>
        <taxon>Agaricomycetidae</taxon>
        <taxon>Agaricales</taxon>
        <taxon>Marasmiineae</taxon>
        <taxon>Mycenaceae</taxon>
        <taxon>Mycena</taxon>
    </lineage>
</organism>
<dbReference type="GO" id="GO:0007030">
    <property type="term" value="P:Golgi organization"/>
    <property type="evidence" value="ECO:0007669"/>
    <property type="project" value="TreeGrafter"/>
</dbReference>
<keyword evidence="6" id="KW-1133">Transmembrane helix</keyword>
<dbReference type="PANTHER" id="PTHR12704:SF2">
    <property type="entry name" value="GOLGI PHOSPHOPROTEIN 3 HOMOLOG SAURON"/>
    <property type="match status" value="1"/>
</dbReference>
<reference evidence="7" key="1">
    <citation type="submission" date="2023-03" db="EMBL/GenBank/DDBJ databases">
        <title>Massive genome expansion in bonnet fungi (Mycena s.s.) driven by repeated elements and novel gene families across ecological guilds.</title>
        <authorList>
            <consortium name="Lawrence Berkeley National Laboratory"/>
            <person name="Harder C.B."/>
            <person name="Miyauchi S."/>
            <person name="Viragh M."/>
            <person name="Kuo A."/>
            <person name="Thoen E."/>
            <person name="Andreopoulos B."/>
            <person name="Lu D."/>
            <person name="Skrede I."/>
            <person name="Drula E."/>
            <person name="Henrissat B."/>
            <person name="Morin E."/>
            <person name="Kohler A."/>
            <person name="Barry K."/>
            <person name="LaButti K."/>
            <person name="Morin E."/>
            <person name="Salamov A."/>
            <person name="Lipzen A."/>
            <person name="Mereny Z."/>
            <person name="Hegedus B."/>
            <person name="Baldrian P."/>
            <person name="Stursova M."/>
            <person name="Weitz H."/>
            <person name="Taylor A."/>
            <person name="Grigoriev I.V."/>
            <person name="Nagy L.G."/>
            <person name="Martin F."/>
            <person name="Kauserud H."/>
        </authorList>
    </citation>
    <scope>NUCLEOTIDE SEQUENCE</scope>
    <source>
        <strain evidence="7">CBHHK067</strain>
    </source>
</reference>
<comment type="subcellular location">
    <subcellularLocation>
        <location evidence="1">Golgi apparatus membrane</location>
        <topology evidence="1">Peripheral membrane protein</topology>
        <orientation evidence="1">Cytoplasmic side</orientation>
    </subcellularLocation>
</comment>
<dbReference type="GO" id="GO:0048194">
    <property type="term" value="P:Golgi vesicle budding"/>
    <property type="evidence" value="ECO:0007669"/>
    <property type="project" value="TreeGrafter"/>
</dbReference>
<dbReference type="Gene3D" id="1.10.3630.10">
    <property type="entry name" value="yeast vps74-n-term truncation variant domain like"/>
    <property type="match status" value="1"/>
</dbReference>
<dbReference type="GO" id="GO:0005829">
    <property type="term" value="C:cytosol"/>
    <property type="evidence" value="ECO:0007669"/>
    <property type="project" value="TreeGrafter"/>
</dbReference>
<proteinExistence type="inferred from homology"/>
<dbReference type="InterPro" id="IPR038261">
    <property type="entry name" value="GPP34-like_sf"/>
</dbReference>
<keyword evidence="3" id="KW-0333">Golgi apparatus</keyword>
<dbReference type="GO" id="GO:0006890">
    <property type="term" value="P:retrograde vesicle-mediated transport, Golgi to endoplasmic reticulum"/>
    <property type="evidence" value="ECO:0007669"/>
    <property type="project" value="TreeGrafter"/>
</dbReference>
<protein>
    <submittedName>
        <fullName evidence="7">Uncharacterized protein</fullName>
    </submittedName>
</protein>
<dbReference type="GO" id="GO:0043001">
    <property type="term" value="P:Golgi to plasma membrane protein transport"/>
    <property type="evidence" value="ECO:0007669"/>
    <property type="project" value="TreeGrafter"/>
</dbReference>
<dbReference type="GO" id="GO:0070273">
    <property type="term" value="F:phosphatidylinositol-4-phosphate binding"/>
    <property type="evidence" value="ECO:0007669"/>
    <property type="project" value="InterPro"/>
</dbReference>
<comment type="similarity">
    <text evidence="2">Belongs to the GOLPH3/VPS74 family.</text>
</comment>
<feature type="transmembrane region" description="Helical" evidence="6">
    <location>
        <begin position="57"/>
        <end position="76"/>
    </location>
</feature>
<evidence type="ECO:0000256" key="2">
    <source>
        <dbReference type="ARBA" id="ARBA00007284"/>
    </source>
</evidence>
<dbReference type="GO" id="GO:0005802">
    <property type="term" value="C:trans-Golgi network"/>
    <property type="evidence" value="ECO:0007669"/>
    <property type="project" value="TreeGrafter"/>
</dbReference>
<keyword evidence="8" id="KW-1185">Reference proteome</keyword>
<keyword evidence="5 6" id="KW-0472">Membrane</keyword>
<evidence type="ECO:0000313" key="7">
    <source>
        <dbReference type="EMBL" id="KAJ7643201.1"/>
    </source>
</evidence>
<gene>
    <name evidence="7" type="ORF">B0H17DRAFT_1216209</name>
</gene>
<comment type="caution">
    <text evidence="7">The sequence shown here is derived from an EMBL/GenBank/DDBJ whole genome shotgun (WGS) entry which is preliminary data.</text>
</comment>
<evidence type="ECO:0000256" key="3">
    <source>
        <dbReference type="ARBA" id="ARBA00023034"/>
    </source>
</evidence>
<dbReference type="EMBL" id="JARKIE010000408">
    <property type="protein sequence ID" value="KAJ7643201.1"/>
    <property type="molecule type" value="Genomic_DNA"/>
</dbReference>
<evidence type="ECO:0000313" key="8">
    <source>
        <dbReference type="Proteomes" id="UP001221757"/>
    </source>
</evidence>
<dbReference type="GO" id="GO:0000139">
    <property type="term" value="C:Golgi membrane"/>
    <property type="evidence" value="ECO:0007669"/>
    <property type="project" value="UniProtKB-SubCell"/>
</dbReference>
<evidence type="ECO:0000256" key="6">
    <source>
        <dbReference type="SAM" id="Phobius"/>
    </source>
</evidence>
<keyword evidence="4" id="KW-0446">Lipid-binding</keyword>
<evidence type="ECO:0000256" key="5">
    <source>
        <dbReference type="ARBA" id="ARBA00023136"/>
    </source>
</evidence>
<dbReference type="AlphaFoldDB" id="A0AAD7CBS9"/>
<evidence type="ECO:0000256" key="1">
    <source>
        <dbReference type="ARBA" id="ARBA00004255"/>
    </source>
</evidence>
<dbReference type="PANTHER" id="PTHR12704">
    <property type="entry name" value="TRANS-GOLGI PROTEIN GMX33"/>
    <property type="match status" value="1"/>
</dbReference>
<dbReference type="Proteomes" id="UP001221757">
    <property type="component" value="Unassembled WGS sequence"/>
</dbReference>
<name>A0AAD7CBS9_MYCRO</name>
<dbReference type="InterPro" id="IPR008628">
    <property type="entry name" value="GPP34-like"/>
</dbReference>
<accession>A0AAD7CBS9</accession>